<name>A0A7J6ULG7_PEROL</name>
<dbReference type="EMBL" id="JABANO010002149">
    <property type="protein sequence ID" value="KAF4757858.1"/>
    <property type="molecule type" value="Genomic_DNA"/>
</dbReference>
<organism evidence="2 3">
    <name type="scientific">Perkinsus olseni</name>
    <name type="common">Perkinsus atlanticus</name>
    <dbReference type="NCBI Taxonomy" id="32597"/>
    <lineage>
        <taxon>Eukaryota</taxon>
        <taxon>Sar</taxon>
        <taxon>Alveolata</taxon>
        <taxon>Perkinsozoa</taxon>
        <taxon>Perkinsea</taxon>
        <taxon>Perkinsida</taxon>
        <taxon>Perkinsidae</taxon>
        <taxon>Perkinsus</taxon>
    </lineage>
</organism>
<gene>
    <name evidence="1" type="ORF">FOZ62_016525</name>
    <name evidence="2" type="ORF">FOZ63_017107</name>
</gene>
<reference evidence="3 4" key="1">
    <citation type="submission" date="2020-04" db="EMBL/GenBank/DDBJ databases">
        <title>Perkinsus olseni comparative genomics.</title>
        <authorList>
            <person name="Bogema D.R."/>
        </authorList>
    </citation>
    <scope>NUCLEOTIDE SEQUENCE [LARGE SCALE GENOMIC DNA]</scope>
    <source>
        <strain evidence="1">ATCC PRA-205</strain>
        <strain evidence="2 3">ATCC PRA-207</strain>
    </source>
</reference>
<evidence type="ECO:0000313" key="4">
    <source>
        <dbReference type="Proteomes" id="UP000574390"/>
    </source>
</evidence>
<sequence length="73" mass="8530">MEGRLSMRPPNLRRRLPMLCVCTFFVGGLIEFIMCSSGFYNVTSVNQGKKEAEKQQKGNDFWMRVKARRKARE</sequence>
<proteinExistence type="predicted"/>
<evidence type="ECO:0000313" key="3">
    <source>
        <dbReference type="Proteomes" id="UP000553632"/>
    </source>
</evidence>
<dbReference type="Proteomes" id="UP000574390">
    <property type="component" value="Unassembled WGS sequence"/>
</dbReference>
<dbReference type="OMA" id="ILMGIMF"/>
<keyword evidence="3" id="KW-1185">Reference proteome</keyword>
<feature type="non-terminal residue" evidence="2">
    <location>
        <position position="1"/>
    </location>
</feature>
<evidence type="ECO:0000313" key="2">
    <source>
        <dbReference type="EMBL" id="KAF4757858.1"/>
    </source>
</evidence>
<evidence type="ECO:0000313" key="1">
    <source>
        <dbReference type="EMBL" id="KAF4710666.1"/>
    </source>
</evidence>
<dbReference type="EMBL" id="JABANM010027841">
    <property type="protein sequence ID" value="KAF4710666.1"/>
    <property type="molecule type" value="Genomic_DNA"/>
</dbReference>
<dbReference type="AlphaFoldDB" id="A0A7J6ULG7"/>
<dbReference type="Proteomes" id="UP000553632">
    <property type="component" value="Unassembled WGS sequence"/>
</dbReference>
<accession>A0A7J6ULG7</accession>
<protein>
    <submittedName>
        <fullName evidence="2">Uncharacterized protein</fullName>
    </submittedName>
</protein>
<comment type="caution">
    <text evidence="2">The sequence shown here is derived from an EMBL/GenBank/DDBJ whole genome shotgun (WGS) entry which is preliminary data.</text>
</comment>